<feature type="transmembrane region" description="Helical" evidence="1">
    <location>
        <begin position="202"/>
        <end position="220"/>
    </location>
</feature>
<feature type="transmembrane region" description="Helical" evidence="1">
    <location>
        <begin position="176"/>
        <end position="193"/>
    </location>
</feature>
<evidence type="ECO:0000256" key="1">
    <source>
        <dbReference type="SAM" id="Phobius"/>
    </source>
</evidence>
<dbReference type="EMBL" id="JARTFS010000005">
    <property type="protein sequence ID" value="MED4400945.1"/>
    <property type="molecule type" value="Genomic_DNA"/>
</dbReference>
<dbReference type="GeneID" id="301139526"/>
<feature type="transmembrane region" description="Helical" evidence="1">
    <location>
        <begin position="29"/>
        <end position="48"/>
    </location>
</feature>
<keyword evidence="1" id="KW-0472">Membrane</keyword>
<dbReference type="RefSeq" id="WP_066225171.1">
    <property type="nucleotide sequence ID" value="NZ_JARTFQ010000007.1"/>
</dbReference>
<keyword evidence="1" id="KW-0812">Transmembrane</keyword>
<dbReference type="Proteomes" id="UP001342826">
    <property type="component" value="Unassembled WGS sequence"/>
</dbReference>
<sequence length="255" mass="29335">MNIFKQLVKSIYSPKTIAMFRLQGIGKTILYVFLLSLIATLPMAFYFGNSLASGLKEFDKTLQNELPNFSIENGTLISEDGKAIEIRKENFIIIFDPSDTYSDNELNNKENALAFLKNKFVIVSNGMSQPFEYKVLNQDLTKQELIEITKQFDSLVPLMVAILFIIMYLVNSFTKFIDITVLALFGIIFKNAFNRKLNFKQIWIVSAYSITMATIFFTFMDAFQAVVPFAFTINWFVHLIILHLVIKEIPPIENR</sequence>
<feature type="transmembrane region" description="Helical" evidence="1">
    <location>
        <begin position="226"/>
        <end position="246"/>
    </location>
</feature>
<organism evidence="2 3">
    <name type="scientific">Metabacillus fastidiosus</name>
    <dbReference type="NCBI Taxonomy" id="1458"/>
    <lineage>
        <taxon>Bacteria</taxon>
        <taxon>Bacillati</taxon>
        <taxon>Bacillota</taxon>
        <taxon>Bacilli</taxon>
        <taxon>Bacillales</taxon>
        <taxon>Bacillaceae</taxon>
        <taxon>Metabacillus</taxon>
    </lineage>
</organism>
<comment type="caution">
    <text evidence="2">The sequence shown here is derived from an EMBL/GenBank/DDBJ whole genome shotgun (WGS) entry which is preliminary data.</text>
</comment>
<evidence type="ECO:0000313" key="3">
    <source>
        <dbReference type="Proteomes" id="UP001342826"/>
    </source>
</evidence>
<dbReference type="InterPro" id="IPR009574">
    <property type="entry name" value="DUF1189"/>
</dbReference>
<keyword evidence="1" id="KW-1133">Transmembrane helix</keyword>
<reference evidence="2 3" key="1">
    <citation type="submission" date="2023-03" db="EMBL/GenBank/DDBJ databases">
        <title>Bacillus Genome Sequencing.</title>
        <authorList>
            <person name="Dunlap C."/>
        </authorList>
    </citation>
    <scope>NUCLEOTIDE SEQUENCE [LARGE SCALE GENOMIC DNA]</scope>
    <source>
        <strain evidence="2 3">NRS-1717</strain>
    </source>
</reference>
<protein>
    <submittedName>
        <fullName evidence="2">DUF1189 domain-containing protein</fullName>
    </submittedName>
</protein>
<keyword evidence="3" id="KW-1185">Reference proteome</keyword>
<evidence type="ECO:0000313" key="2">
    <source>
        <dbReference type="EMBL" id="MED4400945.1"/>
    </source>
</evidence>
<dbReference type="Pfam" id="PF06691">
    <property type="entry name" value="DUF1189"/>
    <property type="match status" value="1"/>
</dbReference>
<name>A0ABU6NVL3_9BACI</name>
<accession>A0ABU6NVL3</accession>
<proteinExistence type="predicted"/>
<gene>
    <name evidence="2" type="ORF">P9271_06320</name>
</gene>